<dbReference type="Proteomes" id="UP000471633">
    <property type="component" value="Unassembled WGS sequence"/>
</dbReference>
<dbReference type="CTD" id="24588756"/>
<keyword evidence="2" id="KW-1185">Reference proteome</keyword>
<comment type="caution">
    <text evidence="1">The sequence shown here is derived from an EMBL/GenBank/DDBJ whole genome shotgun (WGS) entry which is preliminary data.</text>
</comment>
<accession>A0A922LUU5</accession>
<reference evidence="1" key="2">
    <citation type="journal article" date="2019" name="Gigascience">
        <title>High-quality Schistosoma haematobium genome achieved by single-molecule and long-range sequencing.</title>
        <authorList>
            <person name="Stroehlein A.J."/>
            <person name="Korhonen P.K."/>
            <person name="Chong T.M."/>
            <person name="Lim Y.L."/>
            <person name="Chan K.G."/>
            <person name="Webster B."/>
            <person name="Rollinson D."/>
            <person name="Brindley P.J."/>
            <person name="Gasser R.B."/>
            <person name="Young N.D."/>
        </authorList>
    </citation>
    <scope>NUCLEOTIDE SEQUENCE</scope>
</reference>
<dbReference type="GeneID" id="24588756"/>
<name>A0A922LUU5_SCHHA</name>
<reference evidence="1" key="3">
    <citation type="submission" date="2021-06" db="EMBL/GenBank/DDBJ databases">
        <title>Chromosome-level genome assembly for S. haematobium.</title>
        <authorList>
            <person name="Stroehlein A.J."/>
        </authorList>
    </citation>
    <scope>NUCLEOTIDE SEQUENCE</scope>
</reference>
<sequence>MVLTRVCPPTTAIRSLNKINGYLHAKHKDYIEDNYNKNQHQNVYLPIKHNLIEILPHDGYCLTGDKKMRLIFKSLIHLLEFYLLVQVSNRGSFLRLPSAICQAKTTQELDQINKQGISK</sequence>
<proteinExistence type="predicted"/>
<reference evidence="1" key="1">
    <citation type="journal article" date="2012" name="Nat. Genet.">
        <title>Whole-genome sequence of Schistosoma haematobium.</title>
        <authorList>
            <person name="Young N.D."/>
            <person name="Jex A.R."/>
            <person name="Li B."/>
            <person name="Liu S."/>
            <person name="Yang L."/>
            <person name="Xiong Z."/>
            <person name="Li Y."/>
            <person name="Cantacessi C."/>
            <person name="Hall R.S."/>
            <person name="Xu X."/>
            <person name="Chen F."/>
            <person name="Wu X."/>
            <person name="Zerlotini A."/>
            <person name="Oliveira G."/>
            <person name="Hofmann A."/>
            <person name="Zhang G."/>
            <person name="Fang X."/>
            <person name="Kang Y."/>
            <person name="Campbell B.E."/>
            <person name="Loukas A."/>
            <person name="Ranganathan S."/>
            <person name="Rollinson D."/>
            <person name="Rinaldi G."/>
            <person name="Brindley P.J."/>
            <person name="Yang H."/>
            <person name="Wang J."/>
            <person name="Wang J."/>
            <person name="Gasser R.B."/>
        </authorList>
    </citation>
    <scope>NUCLEOTIDE SEQUENCE</scope>
</reference>
<dbReference type="RefSeq" id="XP_051073387.1">
    <property type="nucleotide sequence ID" value="XM_051212724.1"/>
</dbReference>
<gene>
    <name evidence="1" type="ORF">MS3_00004756</name>
</gene>
<dbReference type="EMBL" id="AMPZ03000001">
    <property type="protein sequence ID" value="KAH9594233.1"/>
    <property type="molecule type" value="Genomic_DNA"/>
</dbReference>
<organism evidence="1 2">
    <name type="scientific">Schistosoma haematobium</name>
    <name type="common">Blood fluke</name>
    <dbReference type="NCBI Taxonomy" id="6185"/>
    <lineage>
        <taxon>Eukaryota</taxon>
        <taxon>Metazoa</taxon>
        <taxon>Spiralia</taxon>
        <taxon>Lophotrochozoa</taxon>
        <taxon>Platyhelminthes</taxon>
        <taxon>Trematoda</taxon>
        <taxon>Digenea</taxon>
        <taxon>Strigeidida</taxon>
        <taxon>Schistosomatoidea</taxon>
        <taxon>Schistosomatidae</taxon>
        <taxon>Schistosoma</taxon>
    </lineage>
</organism>
<evidence type="ECO:0000313" key="1">
    <source>
        <dbReference type="EMBL" id="KAH9594233.1"/>
    </source>
</evidence>
<evidence type="ECO:0000313" key="2">
    <source>
        <dbReference type="Proteomes" id="UP000471633"/>
    </source>
</evidence>
<dbReference type="AlphaFoldDB" id="A0A922LUU5"/>
<reference evidence="1" key="4">
    <citation type="journal article" date="2022" name="PLoS Pathog.">
        <title>Chromosome-level genome of Schistosoma haematobium underpins genome-wide explorations of molecular variation.</title>
        <authorList>
            <person name="Stroehlein A.J."/>
            <person name="Korhonen P.K."/>
            <person name="Lee V.V."/>
            <person name="Ralph S.A."/>
            <person name="Mentink-Kane M."/>
            <person name="You H."/>
            <person name="McManus D.P."/>
            <person name="Tchuente L.T."/>
            <person name="Stothard J.R."/>
            <person name="Kaur P."/>
            <person name="Dudchenko O."/>
            <person name="Aiden E.L."/>
            <person name="Yang B."/>
            <person name="Yang H."/>
            <person name="Emery A.M."/>
            <person name="Webster B.L."/>
            <person name="Brindley P.J."/>
            <person name="Rollinson D."/>
            <person name="Chang B.C.H."/>
            <person name="Gasser R.B."/>
            <person name="Young N.D."/>
        </authorList>
    </citation>
    <scope>NUCLEOTIDE SEQUENCE</scope>
</reference>
<protein>
    <submittedName>
        <fullName evidence="1">Uncharacterized protein</fullName>
    </submittedName>
</protein>